<protein>
    <submittedName>
        <fullName evidence="1">Uncharacterized protein</fullName>
    </submittedName>
</protein>
<evidence type="ECO:0000313" key="2">
    <source>
        <dbReference type="Proteomes" id="UP001162501"/>
    </source>
</evidence>
<sequence length="73" mass="7664">MAAAATGAREGAATGPGGGAGAAFSRARRQASEARRPGFPSGSPRPPRWRPRRGPVQAWSSDLQPRPWTRAAR</sequence>
<gene>
    <name evidence="1" type="ORF">MRATA1EN3_LOCUS20235</name>
</gene>
<dbReference type="EMBL" id="OX596117">
    <property type="protein sequence ID" value="CAI9709022.1"/>
    <property type="molecule type" value="Genomic_DNA"/>
</dbReference>
<proteinExistence type="predicted"/>
<dbReference type="Proteomes" id="UP001162501">
    <property type="component" value="Chromosome 33"/>
</dbReference>
<evidence type="ECO:0000313" key="1">
    <source>
        <dbReference type="EMBL" id="CAI9709022.1"/>
    </source>
</evidence>
<name>A0ACB0F7F3_RANTA</name>
<accession>A0ACB0F7F3</accession>
<organism evidence="1 2">
    <name type="scientific">Rangifer tarandus platyrhynchus</name>
    <name type="common">Svalbard reindeer</name>
    <dbReference type="NCBI Taxonomy" id="3082113"/>
    <lineage>
        <taxon>Eukaryota</taxon>
        <taxon>Metazoa</taxon>
        <taxon>Chordata</taxon>
        <taxon>Craniata</taxon>
        <taxon>Vertebrata</taxon>
        <taxon>Euteleostomi</taxon>
        <taxon>Mammalia</taxon>
        <taxon>Eutheria</taxon>
        <taxon>Laurasiatheria</taxon>
        <taxon>Artiodactyla</taxon>
        <taxon>Ruminantia</taxon>
        <taxon>Pecora</taxon>
        <taxon>Cervidae</taxon>
        <taxon>Odocoileinae</taxon>
        <taxon>Rangifer</taxon>
    </lineage>
</organism>
<reference evidence="1" key="1">
    <citation type="submission" date="2023-05" db="EMBL/GenBank/DDBJ databases">
        <authorList>
            <consortium name="ELIXIR-Norway"/>
        </authorList>
    </citation>
    <scope>NUCLEOTIDE SEQUENCE</scope>
</reference>